<protein>
    <submittedName>
        <fullName evidence="3">(pine wood nematode) hypothetical protein</fullName>
    </submittedName>
</protein>
<gene>
    <name evidence="3" type="ORF">BXYJ_LOCUS8030</name>
</gene>
<dbReference type="Proteomes" id="UP000582659">
    <property type="component" value="Unassembled WGS sequence"/>
</dbReference>
<dbReference type="Pfam" id="PF25096">
    <property type="entry name" value="DUF7808"/>
    <property type="match status" value="1"/>
</dbReference>
<evidence type="ECO:0000313" key="3">
    <source>
        <dbReference type="EMBL" id="CAD5224411.1"/>
    </source>
</evidence>
<keyword evidence="1" id="KW-0732">Signal</keyword>
<dbReference type="AlphaFoldDB" id="A0A1I7SE16"/>
<keyword evidence="6" id="KW-1185">Reference proteome</keyword>
<evidence type="ECO:0000313" key="7">
    <source>
        <dbReference type="WBParaSite" id="BXY_1127400.1"/>
    </source>
</evidence>
<dbReference type="WBParaSite" id="BXY_1127400.1">
    <property type="protein sequence ID" value="BXY_1127400.1"/>
    <property type="gene ID" value="BXY_1127400"/>
</dbReference>
<reference evidence="4" key="2">
    <citation type="submission" date="2020-08" db="EMBL/GenBank/DDBJ databases">
        <authorList>
            <person name="Kikuchi T."/>
        </authorList>
    </citation>
    <scope>NUCLEOTIDE SEQUENCE</scope>
    <source>
        <strain evidence="3">Ka4C1</strain>
    </source>
</reference>
<dbReference type="PANTHER" id="PTHR34493">
    <property type="entry name" value="PROTEIN CBG13422-RELATED"/>
    <property type="match status" value="1"/>
</dbReference>
<dbReference type="SMR" id="A0A1I7SE16"/>
<dbReference type="eggNOG" id="KOG2532">
    <property type="taxonomic scope" value="Eukaryota"/>
</dbReference>
<organism evidence="5 7">
    <name type="scientific">Bursaphelenchus xylophilus</name>
    <name type="common">Pinewood nematode worm</name>
    <name type="synonym">Aphelenchoides xylophilus</name>
    <dbReference type="NCBI Taxonomy" id="6326"/>
    <lineage>
        <taxon>Eukaryota</taxon>
        <taxon>Metazoa</taxon>
        <taxon>Ecdysozoa</taxon>
        <taxon>Nematoda</taxon>
        <taxon>Chromadorea</taxon>
        <taxon>Rhabditida</taxon>
        <taxon>Tylenchina</taxon>
        <taxon>Tylenchomorpha</taxon>
        <taxon>Aphelenchoidea</taxon>
        <taxon>Aphelenchoididae</taxon>
        <taxon>Bursaphelenchus</taxon>
    </lineage>
</organism>
<evidence type="ECO:0000256" key="1">
    <source>
        <dbReference type="SAM" id="SignalP"/>
    </source>
</evidence>
<dbReference type="EMBL" id="CAJFCV020000004">
    <property type="protein sequence ID" value="CAG9113173.1"/>
    <property type="molecule type" value="Genomic_DNA"/>
</dbReference>
<reference evidence="7" key="1">
    <citation type="submission" date="2016-11" db="UniProtKB">
        <authorList>
            <consortium name="WormBaseParasite"/>
        </authorList>
    </citation>
    <scope>IDENTIFICATION</scope>
</reference>
<sequence length="173" mass="20310">MSFGVMKVFVVLSVLAIGLVYCQTNPESSVHWQWRDLICTTKEGSGPDKISKEKASCTIALRETETDRTRRLGEKEAGCFDETVNGTARTYCDLHCPHADTVYLIKRDPQVHRSCFVFYTHRLERRGDDWFLWRDKNCRQSQITFTIRCEFLFNRREFPSDKEVFERAKKRIA</sequence>
<name>A0A1I7SE16_BURXY</name>
<dbReference type="Proteomes" id="UP000659654">
    <property type="component" value="Unassembled WGS sequence"/>
</dbReference>
<evidence type="ECO:0000313" key="5">
    <source>
        <dbReference type="Proteomes" id="UP000095284"/>
    </source>
</evidence>
<feature type="domain" description="DUF7808" evidence="2">
    <location>
        <begin position="30"/>
        <end position="167"/>
    </location>
</feature>
<evidence type="ECO:0000313" key="4">
    <source>
        <dbReference type="EMBL" id="CAG9113173.1"/>
    </source>
</evidence>
<accession>A0A1I7SE16</accession>
<dbReference type="Proteomes" id="UP000095284">
    <property type="component" value="Unplaced"/>
</dbReference>
<dbReference type="EMBL" id="CAJFDI010000004">
    <property type="protein sequence ID" value="CAD5224411.1"/>
    <property type="molecule type" value="Genomic_DNA"/>
</dbReference>
<proteinExistence type="predicted"/>
<feature type="signal peptide" evidence="1">
    <location>
        <begin position="1"/>
        <end position="22"/>
    </location>
</feature>
<dbReference type="InterPro" id="IPR056710">
    <property type="entry name" value="DUF7808"/>
</dbReference>
<feature type="chain" id="PRO_5036022192" evidence="1">
    <location>
        <begin position="23"/>
        <end position="173"/>
    </location>
</feature>
<evidence type="ECO:0000259" key="2">
    <source>
        <dbReference type="Pfam" id="PF25096"/>
    </source>
</evidence>
<dbReference type="OrthoDB" id="5811728at2759"/>
<evidence type="ECO:0000313" key="6">
    <source>
        <dbReference type="Proteomes" id="UP000659654"/>
    </source>
</evidence>